<dbReference type="SUPFAM" id="SSF51735">
    <property type="entry name" value="NAD(P)-binding Rossmann-fold domains"/>
    <property type="match status" value="1"/>
</dbReference>
<dbReference type="PANTHER" id="PTHR44147:SF2">
    <property type="entry name" value="DEHYDROGENASE_REDUCTASE SDR FAMILY MEMBER 1"/>
    <property type="match status" value="1"/>
</dbReference>
<dbReference type="Gene3D" id="3.40.50.720">
    <property type="entry name" value="NAD(P)-binding Rossmann-like Domain"/>
    <property type="match status" value="1"/>
</dbReference>
<comment type="caution">
    <text evidence="2">The sequence shown here is derived from an EMBL/GenBank/DDBJ whole genome shotgun (WGS) entry which is preliminary data.</text>
</comment>
<dbReference type="RefSeq" id="WP_343994933.1">
    <property type="nucleotide sequence ID" value="NZ_BAAALG010000010.1"/>
</dbReference>
<dbReference type="InterPro" id="IPR036291">
    <property type="entry name" value="NAD(P)-bd_dom_sf"/>
</dbReference>
<proteinExistence type="inferred from homology"/>
<name>A0ABP4EDW4_9ACTN</name>
<gene>
    <name evidence="2" type="ORF">GCM10009668_25250</name>
</gene>
<evidence type="ECO:0000313" key="2">
    <source>
        <dbReference type="EMBL" id="GAA1104845.1"/>
    </source>
</evidence>
<dbReference type="Pfam" id="PF00106">
    <property type="entry name" value="adh_short"/>
    <property type="match status" value="1"/>
</dbReference>
<accession>A0ABP4EDW4</accession>
<dbReference type="Proteomes" id="UP001501581">
    <property type="component" value="Unassembled WGS sequence"/>
</dbReference>
<dbReference type="PRINTS" id="PR00081">
    <property type="entry name" value="GDHRDH"/>
</dbReference>
<dbReference type="PANTHER" id="PTHR44147">
    <property type="entry name" value="DEHYDROGENASE/REDUCTASE SDR FAMILY MEMBER 1"/>
    <property type="match status" value="1"/>
</dbReference>
<dbReference type="InterPro" id="IPR002347">
    <property type="entry name" value="SDR_fam"/>
</dbReference>
<dbReference type="PRINTS" id="PR00080">
    <property type="entry name" value="SDRFAMILY"/>
</dbReference>
<evidence type="ECO:0000313" key="3">
    <source>
        <dbReference type="Proteomes" id="UP001501581"/>
    </source>
</evidence>
<sequence>MGAQVAVVTGGSRGVGEGIAVGLAEAGWTVHVSGRNTERLARTVDRIAEAGGRGVAHEVDHADDAAVQALVTGVAEAEGRLDLLVNNVWAGPRLNHANPEPLWERPLSDWDSLIGIGLRAHYVALHAAAPIMVGQGAGTIVNITSVGTRAYLHSTLYGISKAGLDKLTHDAALELRQHGVNVVSLWPGLVRTELLLKSGLDNIAGVPISDTETPELQGRVLARLVADEALPTLSGQALLTAELADQYGIEEPGGKPISPRLMFGGGPIFPPLA</sequence>
<protein>
    <submittedName>
        <fullName evidence="2">SDR family NAD(P)-dependent oxidoreductase</fullName>
    </submittedName>
</protein>
<comment type="similarity">
    <text evidence="1">Belongs to the short-chain dehydrogenases/reductases (SDR) family.</text>
</comment>
<reference evidence="3" key="1">
    <citation type="journal article" date="2019" name="Int. J. Syst. Evol. Microbiol.">
        <title>The Global Catalogue of Microorganisms (GCM) 10K type strain sequencing project: providing services to taxonomists for standard genome sequencing and annotation.</title>
        <authorList>
            <consortium name="The Broad Institute Genomics Platform"/>
            <consortium name="The Broad Institute Genome Sequencing Center for Infectious Disease"/>
            <person name="Wu L."/>
            <person name="Ma J."/>
        </authorList>
    </citation>
    <scope>NUCLEOTIDE SEQUENCE [LARGE SCALE GENOMIC DNA]</scope>
    <source>
        <strain evidence="3">JCM 13008</strain>
    </source>
</reference>
<keyword evidence="3" id="KW-1185">Reference proteome</keyword>
<evidence type="ECO:0000256" key="1">
    <source>
        <dbReference type="RuleBase" id="RU000363"/>
    </source>
</evidence>
<organism evidence="2 3">
    <name type="scientific">Nocardioides dubius</name>
    <dbReference type="NCBI Taxonomy" id="317019"/>
    <lineage>
        <taxon>Bacteria</taxon>
        <taxon>Bacillati</taxon>
        <taxon>Actinomycetota</taxon>
        <taxon>Actinomycetes</taxon>
        <taxon>Propionibacteriales</taxon>
        <taxon>Nocardioidaceae</taxon>
        <taxon>Nocardioides</taxon>
    </lineage>
</organism>
<dbReference type="EMBL" id="BAAALG010000010">
    <property type="protein sequence ID" value="GAA1104845.1"/>
    <property type="molecule type" value="Genomic_DNA"/>
</dbReference>